<dbReference type="PANTHER" id="PTHR21621">
    <property type="entry name" value="RIBOSOMAL PROTEIN S6 MODIFICATION PROTEIN"/>
    <property type="match status" value="1"/>
</dbReference>
<name>A0A7W5TS99_9MICC</name>
<comment type="caution">
    <text evidence="3">The sequence shown here is derived from an EMBL/GenBank/DDBJ whole genome shotgun (WGS) entry which is preliminary data.</text>
</comment>
<evidence type="ECO:0000256" key="1">
    <source>
        <dbReference type="PROSITE-ProRule" id="PRU00409"/>
    </source>
</evidence>
<dbReference type="EMBL" id="JACIBT010000011">
    <property type="protein sequence ID" value="MBB3668230.1"/>
    <property type="molecule type" value="Genomic_DNA"/>
</dbReference>
<dbReference type="Proteomes" id="UP000547528">
    <property type="component" value="Unassembled WGS sequence"/>
</dbReference>
<dbReference type="Gene3D" id="3.30.1490.20">
    <property type="entry name" value="ATP-grasp fold, A domain"/>
    <property type="match status" value="1"/>
</dbReference>
<dbReference type="PANTHER" id="PTHR21621:SF0">
    <property type="entry name" value="BETA-CITRYLGLUTAMATE SYNTHASE B-RELATED"/>
    <property type="match status" value="1"/>
</dbReference>
<evidence type="ECO:0000313" key="3">
    <source>
        <dbReference type="EMBL" id="MBB3668230.1"/>
    </source>
</evidence>
<proteinExistence type="predicted"/>
<feature type="domain" description="ATP-grasp" evidence="2">
    <location>
        <begin position="85"/>
        <end position="341"/>
    </location>
</feature>
<protein>
    <submittedName>
        <fullName evidence="3">D-alanine-D-alanine ligase-like ATP-grasp enzyme</fullName>
    </submittedName>
</protein>
<dbReference type="InterPro" id="IPR013815">
    <property type="entry name" value="ATP_grasp_subdomain_1"/>
</dbReference>
<sequence length="469" mass="51877">MTYSWPDHFQPAVVREAYRSNSLLSSYCIAVEAWRRGLRVTFKDPRLARFEIHDGARGIDFNFSRPSTLTADDAVRLTHDKYATTEALRAAEVACPLSIPFESAQSSFAQVAEAADQVGYPVVIKPRRGSRGRGVLAGIADEEELRTGYQWLTEEFQVREFVLEKHFEGGDHRVYVVGDEAVAVGVKVPAHVVGDGRHTIDELIDQKNQDRSSNPYLGQAPIARDYEVDSYIGWQGYTYDSVLQAGVHLRLRGKANASAGGDFHDQTEVLPDHIKEAAVRSVAAIDGVVTAGVDILYDPAKPHGEDYVVIELNDRPHIGLNMYPTHGTGRDIPAAIVDAHFPDSRRLEVAGLQTLSINLEATTAPLRNRTAEEVVVRRLPEDGLPVRRTFLINELNKLTGNQRNRLMAASRNTEVSGALNEQHGVMVLGGTEAALETFCERVSAITQCSVTEDSDYWDGPMELGFVLRR</sequence>
<evidence type="ECO:0000313" key="4">
    <source>
        <dbReference type="Proteomes" id="UP000547528"/>
    </source>
</evidence>
<dbReference type="GO" id="GO:0005737">
    <property type="term" value="C:cytoplasm"/>
    <property type="evidence" value="ECO:0007669"/>
    <property type="project" value="TreeGrafter"/>
</dbReference>
<dbReference type="AlphaFoldDB" id="A0A7W5TS99"/>
<gene>
    <name evidence="3" type="ORF">FHX47_001859</name>
</gene>
<keyword evidence="3" id="KW-0436">Ligase</keyword>
<dbReference type="SUPFAM" id="SSF56059">
    <property type="entry name" value="Glutathione synthetase ATP-binding domain-like"/>
    <property type="match status" value="1"/>
</dbReference>
<dbReference type="PROSITE" id="PS50975">
    <property type="entry name" value="ATP_GRASP"/>
    <property type="match status" value="1"/>
</dbReference>
<organism evidence="3 4">
    <name type="scientific">Garicola koreensis</name>
    <dbReference type="NCBI Taxonomy" id="1262554"/>
    <lineage>
        <taxon>Bacteria</taxon>
        <taxon>Bacillati</taxon>
        <taxon>Actinomycetota</taxon>
        <taxon>Actinomycetes</taxon>
        <taxon>Micrococcales</taxon>
        <taxon>Micrococcaceae</taxon>
        <taxon>Garicola</taxon>
    </lineage>
</organism>
<evidence type="ECO:0000259" key="2">
    <source>
        <dbReference type="PROSITE" id="PS50975"/>
    </source>
</evidence>
<dbReference type="GO" id="GO:0046872">
    <property type="term" value="F:metal ion binding"/>
    <property type="evidence" value="ECO:0007669"/>
    <property type="project" value="InterPro"/>
</dbReference>
<dbReference type="InterPro" id="IPR003806">
    <property type="entry name" value="ATP-grasp_PylC-type"/>
</dbReference>
<dbReference type="RefSeq" id="WP_183358640.1">
    <property type="nucleotide sequence ID" value="NZ_BAABKR010000001.1"/>
</dbReference>
<dbReference type="InterPro" id="IPR011761">
    <property type="entry name" value="ATP-grasp"/>
</dbReference>
<dbReference type="Gene3D" id="3.30.470.20">
    <property type="entry name" value="ATP-grasp fold, B domain"/>
    <property type="match status" value="1"/>
</dbReference>
<dbReference type="GO" id="GO:0009432">
    <property type="term" value="P:SOS response"/>
    <property type="evidence" value="ECO:0007669"/>
    <property type="project" value="TreeGrafter"/>
</dbReference>
<dbReference type="GO" id="GO:0018169">
    <property type="term" value="F:ribosomal S6-glutamic acid ligase activity"/>
    <property type="evidence" value="ECO:0007669"/>
    <property type="project" value="TreeGrafter"/>
</dbReference>
<accession>A0A7W5TS99</accession>
<keyword evidence="1" id="KW-0067">ATP-binding</keyword>
<dbReference type="Pfam" id="PF02655">
    <property type="entry name" value="ATP-grasp_3"/>
    <property type="match status" value="1"/>
</dbReference>
<reference evidence="3 4" key="1">
    <citation type="submission" date="2020-08" db="EMBL/GenBank/DDBJ databases">
        <title>Sequencing the genomes of 1000 actinobacteria strains.</title>
        <authorList>
            <person name="Klenk H.-P."/>
        </authorList>
    </citation>
    <scope>NUCLEOTIDE SEQUENCE [LARGE SCALE GENOMIC DNA]</scope>
    <source>
        <strain evidence="3 4">DSM 28238</strain>
    </source>
</reference>
<keyword evidence="4" id="KW-1185">Reference proteome</keyword>
<keyword evidence="1" id="KW-0547">Nucleotide-binding</keyword>
<dbReference type="GO" id="GO:0005524">
    <property type="term" value="F:ATP binding"/>
    <property type="evidence" value="ECO:0007669"/>
    <property type="project" value="UniProtKB-UniRule"/>
</dbReference>